<evidence type="ECO:0000313" key="13">
    <source>
        <dbReference type="EMBL" id="CAE6802698.1"/>
    </source>
</evidence>
<keyword evidence="4" id="KW-1134">Transmembrane beta strand</keyword>
<keyword evidence="5" id="KW-0812">Transmembrane</keyword>
<dbReference type="EMBL" id="CAJNAU010000056">
    <property type="protein sequence ID" value="CAE6802698.1"/>
    <property type="molecule type" value="Genomic_DNA"/>
</dbReference>
<evidence type="ECO:0000313" key="15">
    <source>
        <dbReference type="Proteomes" id="UP000198844"/>
    </source>
</evidence>
<accession>A0A1I7DYN8</accession>
<dbReference type="InterPro" id="IPR002299">
    <property type="entry name" value="Porin_Neis"/>
</dbReference>
<dbReference type="GO" id="GO:0009279">
    <property type="term" value="C:cell outer membrane"/>
    <property type="evidence" value="ECO:0007669"/>
    <property type="project" value="UniProtKB-SubCell"/>
</dbReference>
<feature type="signal peptide" evidence="11">
    <location>
        <begin position="1"/>
        <end position="22"/>
    </location>
</feature>
<comment type="subunit">
    <text evidence="2">Homotrimer.</text>
</comment>
<dbReference type="GO" id="GO:0034220">
    <property type="term" value="P:monoatomic ion transmembrane transport"/>
    <property type="evidence" value="ECO:0007669"/>
    <property type="project" value="InterPro"/>
</dbReference>
<evidence type="ECO:0000256" key="8">
    <source>
        <dbReference type="ARBA" id="ARBA00023114"/>
    </source>
</evidence>
<keyword evidence="9" id="KW-0472">Membrane</keyword>
<dbReference type="EMBL" id="FPBH01000012">
    <property type="protein sequence ID" value="SFU16781.1"/>
    <property type="molecule type" value="Genomic_DNA"/>
</dbReference>
<evidence type="ECO:0000256" key="3">
    <source>
        <dbReference type="ARBA" id="ARBA00022448"/>
    </source>
</evidence>
<evidence type="ECO:0000256" key="5">
    <source>
        <dbReference type="ARBA" id="ARBA00022692"/>
    </source>
</evidence>
<dbReference type="OrthoDB" id="8982743at2"/>
<dbReference type="CDD" id="cd00342">
    <property type="entry name" value="gram_neg_porins"/>
    <property type="match status" value="1"/>
</dbReference>
<evidence type="ECO:0000259" key="12">
    <source>
        <dbReference type="Pfam" id="PF13609"/>
    </source>
</evidence>
<dbReference type="GO" id="GO:0015288">
    <property type="term" value="F:porin activity"/>
    <property type="evidence" value="ECO:0007669"/>
    <property type="project" value="UniProtKB-KW"/>
</dbReference>
<dbReference type="GO" id="GO:0046930">
    <property type="term" value="C:pore complex"/>
    <property type="evidence" value="ECO:0007669"/>
    <property type="project" value="UniProtKB-KW"/>
</dbReference>
<dbReference type="Proteomes" id="UP000674425">
    <property type="component" value="Unassembled WGS sequence"/>
</dbReference>
<evidence type="ECO:0000256" key="11">
    <source>
        <dbReference type="SAM" id="SignalP"/>
    </source>
</evidence>
<dbReference type="PANTHER" id="PTHR34501">
    <property type="entry name" value="PROTEIN YDDL-RELATED"/>
    <property type="match status" value="1"/>
</dbReference>
<organism evidence="14 15">
    <name type="scientific">Paraburkholderia aspalathi</name>
    <dbReference type="NCBI Taxonomy" id="1324617"/>
    <lineage>
        <taxon>Bacteria</taxon>
        <taxon>Pseudomonadati</taxon>
        <taxon>Pseudomonadota</taxon>
        <taxon>Betaproteobacteria</taxon>
        <taxon>Burkholderiales</taxon>
        <taxon>Burkholderiaceae</taxon>
        <taxon>Paraburkholderia</taxon>
    </lineage>
</organism>
<keyword evidence="6 11" id="KW-0732">Signal</keyword>
<dbReference type="SUPFAM" id="SSF56935">
    <property type="entry name" value="Porins"/>
    <property type="match status" value="1"/>
</dbReference>
<evidence type="ECO:0000256" key="10">
    <source>
        <dbReference type="ARBA" id="ARBA00023237"/>
    </source>
</evidence>
<sequence>MKKTTLATLSLVMLGATGVAHAQNSVTLYGIIDTGLTYVSNDGGSKSISMSSGNESGSRWGLKGSEDLGGGLKTIFQVENGFNSTNGKLGQGSRMFGRQAFVGLSSDKWGTLTAGRQYDPLVDLVQPVQGDGFLGGVFISPGDIDNADNSARVNNSLKYTSPTWSGFQFETMYSLGGVAGATGSGQSYAAAAAYSNGPVNLAAGYYHLSNGNGTNRGTTTWDSLFNTSVNAAYSTAASINNARIGGNYVFGSVTLGGYFSHAEYTADASSTFTQTEKYNTGSVYAVWQVSAPLQTEIGYVYMKSSGNSSAKYNQFAVAADYSLSKRTDVYAFAGYTTASGTQDSSGTAAVAVIGSATGDSGSNKQATVTVGIRHKF</sequence>
<evidence type="ECO:0000256" key="4">
    <source>
        <dbReference type="ARBA" id="ARBA00022452"/>
    </source>
</evidence>
<dbReference type="InterPro" id="IPR001702">
    <property type="entry name" value="Porin_Gram-ve"/>
</dbReference>
<reference evidence="14 15" key="1">
    <citation type="submission" date="2016-10" db="EMBL/GenBank/DDBJ databases">
        <authorList>
            <person name="de Groot N.N."/>
        </authorList>
    </citation>
    <scope>NUCLEOTIDE SEQUENCE [LARGE SCALE GENOMIC DNA]</scope>
    <source>
        <strain evidence="14 15">LMG 27731</strain>
    </source>
</reference>
<dbReference type="InterPro" id="IPR033900">
    <property type="entry name" value="Gram_neg_porin_domain"/>
</dbReference>
<comment type="subcellular location">
    <subcellularLocation>
        <location evidence="1">Cell outer membrane</location>
        <topology evidence="1">Multi-pass membrane protein</topology>
    </subcellularLocation>
</comment>
<evidence type="ECO:0000256" key="7">
    <source>
        <dbReference type="ARBA" id="ARBA00023065"/>
    </source>
</evidence>
<protein>
    <submittedName>
        <fullName evidence="13">Outer membrane porin protein</fullName>
    </submittedName>
    <submittedName>
        <fullName evidence="14">Outer membrane protein (Porin)</fullName>
    </submittedName>
</protein>
<evidence type="ECO:0000313" key="14">
    <source>
        <dbReference type="EMBL" id="SFU16781.1"/>
    </source>
</evidence>
<dbReference type="GeneID" id="77197887"/>
<evidence type="ECO:0000256" key="9">
    <source>
        <dbReference type="ARBA" id="ARBA00023136"/>
    </source>
</evidence>
<keyword evidence="16" id="KW-1185">Reference proteome</keyword>
<dbReference type="InterPro" id="IPR023614">
    <property type="entry name" value="Porin_dom_sf"/>
</dbReference>
<dbReference type="PRINTS" id="PR00184">
    <property type="entry name" value="NEISSPPORIN"/>
</dbReference>
<gene>
    <name evidence="13" type="ORF">R69658_05039</name>
    <name evidence="14" type="ORF">SAMN05192563_1012150</name>
</gene>
<dbReference type="Pfam" id="PF13609">
    <property type="entry name" value="Porin_4"/>
    <property type="match status" value="1"/>
</dbReference>
<dbReference type="Gene3D" id="2.40.160.10">
    <property type="entry name" value="Porin"/>
    <property type="match status" value="1"/>
</dbReference>
<evidence type="ECO:0000256" key="6">
    <source>
        <dbReference type="ARBA" id="ARBA00022729"/>
    </source>
</evidence>
<dbReference type="AlphaFoldDB" id="A0A1I7DYN8"/>
<dbReference type="Proteomes" id="UP000198844">
    <property type="component" value="Unassembled WGS sequence"/>
</dbReference>
<dbReference type="InterPro" id="IPR050298">
    <property type="entry name" value="Gram-neg_bact_OMP"/>
</dbReference>
<reference evidence="13 16" key="2">
    <citation type="submission" date="2021-02" db="EMBL/GenBank/DDBJ databases">
        <authorList>
            <person name="Vanwijnsberghe S."/>
        </authorList>
    </citation>
    <scope>NUCLEOTIDE SEQUENCE [LARGE SCALE GENOMIC DNA]</scope>
    <source>
        <strain evidence="13 16">R-69658</strain>
    </source>
</reference>
<feature type="domain" description="Porin" evidence="12">
    <location>
        <begin position="11"/>
        <end position="340"/>
    </location>
</feature>
<keyword evidence="3" id="KW-0813">Transport</keyword>
<name>A0A1I7DYN8_9BURK</name>
<dbReference type="RefSeq" id="WP_093636465.1">
    <property type="nucleotide sequence ID" value="NZ_CAJNAU010000056.1"/>
</dbReference>
<dbReference type="PRINTS" id="PR00182">
    <property type="entry name" value="ECOLNEIPORIN"/>
</dbReference>
<evidence type="ECO:0000256" key="2">
    <source>
        <dbReference type="ARBA" id="ARBA00011233"/>
    </source>
</evidence>
<evidence type="ECO:0000256" key="1">
    <source>
        <dbReference type="ARBA" id="ARBA00004571"/>
    </source>
</evidence>
<evidence type="ECO:0000313" key="16">
    <source>
        <dbReference type="Proteomes" id="UP000674425"/>
    </source>
</evidence>
<dbReference type="PANTHER" id="PTHR34501:SF9">
    <property type="entry name" value="MAJOR OUTER MEMBRANE PROTEIN P.IA"/>
    <property type="match status" value="1"/>
</dbReference>
<proteinExistence type="predicted"/>
<feature type="chain" id="PRO_5043145663" evidence="11">
    <location>
        <begin position="23"/>
        <end position="376"/>
    </location>
</feature>
<keyword evidence="8" id="KW-0626">Porin</keyword>
<keyword evidence="7" id="KW-0406">Ion transport</keyword>
<keyword evidence="10" id="KW-0998">Cell outer membrane</keyword>